<proteinExistence type="predicted"/>
<organism evidence="1 2">
    <name type="scientific">Turnera subulata</name>
    <dbReference type="NCBI Taxonomy" id="218843"/>
    <lineage>
        <taxon>Eukaryota</taxon>
        <taxon>Viridiplantae</taxon>
        <taxon>Streptophyta</taxon>
        <taxon>Embryophyta</taxon>
        <taxon>Tracheophyta</taxon>
        <taxon>Spermatophyta</taxon>
        <taxon>Magnoliopsida</taxon>
        <taxon>eudicotyledons</taxon>
        <taxon>Gunneridae</taxon>
        <taxon>Pentapetalae</taxon>
        <taxon>rosids</taxon>
        <taxon>fabids</taxon>
        <taxon>Malpighiales</taxon>
        <taxon>Passifloraceae</taxon>
        <taxon>Turnera</taxon>
    </lineage>
</organism>
<name>A0A9Q0GHF5_9ROSI</name>
<accession>A0A9Q0GHF5</accession>
<protein>
    <submittedName>
        <fullName evidence="1">Uncharacterized protein</fullName>
    </submittedName>
</protein>
<gene>
    <name evidence="1" type="ORF">Tsubulata_014613</name>
</gene>
<reference evidence="1" key="1">
    <citation type="submission" date="2022-02" db="EMBL/GenBank/DDBJ databases">
        <authorList>
            <person name="Henning P.M."/>
            <person name="McCubbin A.G."/>
            <person name="Shore J.S."/>
        </authorList>
    </citation>
    <scope>NUCLEOTIDE SEQUENCE</scope>
    <source>
        <strain evidence="1">F60SS</strain>
        <tissue evidence="1">Leaves</tissue>
    </source>
</reference>
<evidence type="ECO:0000313" key="2">
    <source>
        <dbReference type="Proteomes" id="UP001141552"/>
    </source>
</evidence>
<comment type="caution">
    <text evidence="1">The sequence shown here is derived from an EMBL/GenBank/DDBJ whole genome shotgun (WGS) entry which is preliminary data.</text>
</comment>
<reference evidence="1" key="2">
    <citation type="journal article" date="2023" name="Plants (Basel)">
        <title>Annotation of the Turnera subulata (Passifloraceae) Draft Genome Reveals the S-Locus Evolved after the Divergence of Turneroideae from Passifloroideae in a Stepwise Manner.</title>
        <authorList>
            <person name="Henning P.M."/>
            <person name="Roalson E.H."/>
            <person name="Mir W."/>
            <person name="McCubbin A.G."/>
            <person name="Shore J.S."/>
        </authorList>
    </citation>
    <scope>NUCLEOTIDE SEQUENCE</scope>
    <source>
        <strain evidence="1">F60SS</strain>
    </source>
</reference>
<keyword evidence="2" id="KW-1185">Reference proteome</keyword>
<sequence>MDFFLCLCVPRLGKGSGWPNEVDDSEPKGTLASCHRRLGSLFVHSPPLLWGPKLSPLVRRNGGTGDGSNRLFSVAVAGFAMITGWHVFVVADQSLIHGLGLRRVGAASLGCRCVG</sequence>
<dbReference type="Proteomes" id="UP001141552">
    <property type="component" value="Unassembled WGS sequence"/>
</dbReference>
<dbReference type="AlphaFoldDB" id="A0A9Q0GHF5"/>
<evidence type="ECO:0000313" key="1">
    <source>
        <dbReference type="EMBL" id="KAJ4849851.1"/>
    </source>
</evidence>
<dbReference type="EMBL" id="JAKUCV010000468">
    <property type="protein sequence ID" value="KAJ4849851.1"/>
    <property type="molecule type" value="Genomic_DNA"/>
</dbReference>